<dbReference type="EMBL" id="JAQQWM010000009">
    <property type="protein sequence ID" value="KAK8046947.1"/>
    <property type="molecule type" value="Genomic_DNA"/>
</dbReference>
<gene>
    <name evidence="1" type="ORF">PG996_015011</name>
</gene>
<accession>A0ABR1TK15</accession>
<organism evidence="1 2">
    <name type="scientific">Apiospora saccharicola</name>
    <dbReference type="NCBI Taxonomy" id="335842"/>
    <lineage>
        <taxon>Eukaryota</taxon>
        <taxon>Fungi</taxon>
        <taxon>Dikarya</taxon>
        <taxon>Ascomycota</taxon>
        <taxon>Pezizomycotina</taxon>
        <taxon>Sordariomycetes</taxon>
        <taxon>Xylariomycetidae</taxon>
        <taxon>Amphisphaeriales</taxon>
        <taxon>Apiosporaceae</taxon>
        <taxon>Apiospora</taxon>
    </lineage>
</organism>
<name>A0ABR1TK15_9PEZI</name>
<evidence type="ECO:0000313" key="1">
    <source>
        <dbReference type="EMBL" id="KAK8046947.1"/>
    </source>
</evidence>
<protein>
    <submittedName>
        <fullName evidence="1">F-box domain-containing protein</fullName>
    </submittedName>
</protein>
<keyword evidence="2" id="KW-1185">Reference proteome</keyword>
<comment type="caution">
    <text evidence="1">The sequence shown here is derived from an EMBL/GenBank/DDBJ whole genome shotgun (WGS) entry which is preliminary data.</text>
</comment>
<evidence type="ECO:0000313" key="2">
    <source>
        <dbReference type="Proteomes" id="UP001446871"/>
    </source>
</evidence>
<proteinExistence type="predicted"/>
<dbReference type="CDD" id="cd09917">
    <property type="entry name" value="F-box_SF"/>
    <property type="match status" value="1"/>
</dbReference>
<dbReference type="Proteomes" id="UP001446871">
    <property type="component" value="Unassembled WGS sequence"/>
</dbReference>
<reference evidence="1 2" key="1">
    <citation type="submission" date="2023-01" db="EMBL/GenBank/DDBJ databases">
        <title>Analysis of 21 Apiospora genomes using comparative genomics revels a genus with tremendous synthesis potential of carbohydrate active enzymes and secondary metabolites.</title>
        <authorList>
            <person name="Sorensen T."/>
        </authorList>
    </citation>
    <scope>NUCLEOTIDE SEQUENCE [LARGE SCALE GENOMIC DNA]</scope>
    <source>
        <strain evidence="1 2">CBS 83171</strain>
    </source>
</reference>
<sequence length="185" mass="20768">MQLLQNNEQEQAGIHSLSPDRAFYGRDYDTPNLYDTARESRKCLVSRRPSYIHVTKITRSSSQVAGATHLGTLDQLPNEVITAILQYCSVRTLLSHVLRVNHAAYAIVKHLPGFVPLTAALRDNLARSTGHYTRIWSALIRISPYVTMRHLLESETCGKCGDAGAQLRPAHAKVLCDQCIRRPQY</sequence>